<organism evidence="2 3">
    <name type="scientific">Orbilia oligospora</name>
    <name type="common">Nematode-trapping fungus</name>
    <name type="synonym">Arthrobotrys oligospora</name>
    <dbReference type="NCBI Taxonomy" id="2813651"/>
    <lineage>
        <taxon>Eukaryota</taxon>
        <taxon>Fungi</taxon>
        <taxon>Dikarya</taxon>
        <taxon>Ascomycota</taxon>
        <taxon>Pezizomycotina</taxon>
        <taxon>Orbiliomycetes</taxon>
        <taxon>Orbiliales</taxon>
        <taxon>Orbiliaceae</taxon>
        <taxon>Orbilia</taxon>
    </lineage>
</organism>
<comment type="caution">
    <text evidence="2">The sequence shown here is derived from an EMBL/GenBank/DDBJ whole genome shotgun (WGS) entry which is preliminary data.</text>
</comment>
<feature type="region of interest" description="Disordered" evidence="1">
    <location>
        <begin position="44"/>
        <end position="65"/>
    </location>
</feature>
<evidence type="ECO:0000313" key="3">
    <source>
        <dbReference type="Proteomes" id="UP000472727"/>
    </source>
</evidence>
<sequence length="120" mass="13953">MRLRLCFERNPFGSHDSGGGKRAGWCRCVRDEPGPRRMMEYTYTAQREAKDTDGDDIRSKEETEQRKEVRLSLYFNQVSPKIHEGKGCKPRFARLEDLETREGTWPASQLLNLTVPISIY</sequence>
<dbReference type="Proteomes" id="UP000472727">
    <property type="component" value="Unassembled WGS sequence"/>
</dbReference>
<dbReference type="AlphaFoldDB" id="A0A7C8U7X4"/>
<accession>A0A7C8U7X4</accession>
<proteinExistence type="predicted"/>
<evidence type="ECO:0000256" key="1">
    <source>
        <dbReference type="SAM" id="MobiDB-lite"/>
    </source>
</evidence>
<reference evidence="2 3" key="1">
    <citation type="submission" date="2019-06" db="EMBL/GenBank/DDBJ databases">
        <authorList>
            <person name="Palmer J.M."/>
        </authorList>
    </citation>
    <scope>NUCLEOTIDE SEQUENCE [LARGE SCALE GENOMIC DNA]</scope>
    <source>
        <strain evidence="2 3">TWF106</strain>
    </source>
</reference>
<protein>
    <submittedName>
        <fullName evidence="2">Uncharacterized protein</fullName>
    </submittedName>
</protein>
<gene>
    <name evidence="2" type="ORF">TWF106_005913</name>
</gene>
<evidence type="ECO:0000313" key="2">
    <source>
        <dbReference type="EMBL" id="KAF3195015.1"/>
    </source>
</evidence>
<name>A0A7C8U7X4_ORBOL</name>
<dbReference type="EMBL" id="WIWS01000273">
    <property type="protein sequence ID" value="KAF3195015.1"/>
    <property type="molecule type" value="Genomic_DNA"/>
</dbReference>
<feature type="compositionally biased region" description="Basic and acidic residues" evidence="1">
    <location>
        <begin position="47"/>
        <end position="65"/>
    </location>
</feature>